<sequence>MPGNHNFWWDRGEDRFTLADRMVARGREVAARHDIHLLMDDTVTIADTRFASGTLWNDFRLGSATPTYAMRSAQGRKGMVD</sequence>
<dbReference type="OrthoDB" id="356681at2"/>
<organism evidence="2 3">
    <name type="scientific">Methylobacterium dankookense</name>
    <dbReference type="NCBI Taxonomy" id="560405"/>
    <lineage>
        <taxon>Bacteria</taxon>
        <taxon>Pseudomonadati</taxon>
        <taxon>Pseudomonadota</taxon>
        <taxon>Alphaproteobacteria</taxon>
        <taxon>Hyphomicrobiales</taxon>
        <taxon>Methylobacteriaceae</taxon>
        <taxon>Methylobacterium</taxon>
    </lineage>
</organism>
<dbReference type="EMBL" id="CABFVH010000015">
    <property type="protein sequence ID" value="VUF13038.1"/>
    <property type="molecule type" value="Genomic_DNA"/>
</dbReference>
<accession>A0A564FZ70</accession>
<proteinExistence type="predicted"/>
<evidence type="ECO:0000313" key="2">
    <source>
        <dbReference type="EMBL" id="VUF13038.1"/>
    </source>
</evidence>
<evidence type="ECO:0000313" key="4">
    <source>
        <dbReference type="Proteomes" id="UP001055303"/>
    </source>
</evidence>
<dbReference type="Proteomes" id="UP000401717">
    <property type="component" value="Unassembled WGS sequence"/>
</dbReference>
<dbReference type="Proteomes" id="UP001055303">
    <property type="component" value="Unassembled WGS sequence"/>
</dbReference>
<dbReference type="AlphaFoldDB" id="A0A564FZ70"/>
<reference evidence="1" key="3">
    <citation type="submission" date="2021-08" db="EMBL/GenBank/DDBJ databases">
        <authorList>
            <person name="Tani A."/>
            <person name="Ola A."/>
            <person name="Ogura Y."/>
            <person name="Katsura K."/>
            <person name="Hayashi T."/>
        </authorList>
    </citation>
    <scope>NUCLEOTIDE SEQUENCE</scope>
    <source>
        <strain evidence="1">DSM 22415</strain>
    </source>
</reference>
<protein>
    <submittedName>
        <fullName evidence="2">Uncharacterized protein</fullName>
    </submittedName>
</protein>
<reference evidence="2 3" key="1">
    <citation type="submission" date="2019-06" db="EMBL/GenBank/DDBJ databases">
        <authorList>
            <person name="Rodrigo-Torres L."/>
            <person name="Arahal R. D."/>
            <person name="Lucena T."/>
        </authorList>
    </citation>
    <scope>NUCLEOTIDE SEQUENCE [LARGE SCALE GENOMIC DNA]</scope>
    <source>
        <strain evidence="2 3">SW08-7</strain>
    </source>
</reference>
<dbReference type="EMBL" id="BPQI01000004">
    <property type="protein sequence ID" value="GJD54343.1"/>
    <property type="molecule type" value="Genomic_DNA"/>
</dbReference>
<evidence type="ECO:0000313" key="3">
    <source>
        <dbReference type="Proteomes" id="UP000401717"/>
    </source>
</evidence>
<name>A0A564FZ70_9HYPH</name>
<gene>
    <name evidence="1" type="ORF">IFDJLNFL_0214</name>
    <name evidence="2" type="ORF">MTDSW087_02736</name>
</gene>
<keyword evidence="4" id="KW-1185">Reference proteome</keyword>
<evidence type="ECO:0000313" key="1">
    <source>
        <dbReference type="EMBL" id="GJD54343.1"/>
    </source>
</evidence>
<reference evidence="1" key="2">
    <citation type="journal article" date="2021" name="Front. Microbiol.">
        <title>Comprehensive Comparative Genomics and Phenotyping of Methylobacterium Species.</title>
        <authorList>
            <person name="Alessa O."/>
            <person name="Ogura Y."/>
            <person name="Fujitani Y."/>
            <person name="Takami H."/>
            <person name="Hayashi T."/>
            <person name="Sahin N."/>
            <person name="Tani A."/>
        </authorList>
    </citation>
    <scope>NUCLEOTIDE SEQUENCE</scope>
    <source>
        <strain evidence="1">DSM 22415</strain>
    </source>
</reference>
<dbReference type="RefSeq" id="WP_144764695.1">
    <property type="nucleotide sequence ID" value="NZ_BPQI01000004.1"/>
</dbReference>